<evidence type="ECO:0000256" key="6">
    <source>
        <dbReference type="SAM" id="SignalP"/>
    </source>
</evidence>
<keyword evidence="3 5" id="KW-1133">Transmembrane helix</keyword>
<reference evidence="8 9" key="1">
    <citation type="journal article" date="2008" name="Nature">
        <title>The genome of the model beetle and pest Tribolium castaneum.</title>
        <authorList>
            <consortium name="Tribolium Genome Sequencing Consortium"/>
            <person name="Richards S."/>
            <person name="Gibbs R.A."/>
            <person name="Weinstock G.M."/>
            <person name="Brown S.J."/>
            <person name="Denell R."/>
            <person name="Beeman R.W."/>
            <person name="Gibbs R."/>
            <person name="Beeman R.W."/>
            <person name="Brown S.J."/>
            <person name="Bucher G."/>
            <person name="Friedrich M."/>
            <person name="Grimmelikhuijzen C.J."/>
            <person name="Klingler M."/>
            <person name="Lorenzen M."/>
            <person name="Richards S."/>
            <person name="Roth S."/>
            <person name="Schroder R."/>
            <person name="Tautz D."/>
            <person name="Zdobnov E.M."/>
            <person name="Muzny D."/>
            <person name="Gibbs R.A."/>
            <person name="Weinstock G.M."/>
            <person name="Attaway T."/>
            <person name="Bell S."/>
            <person name="Buhay C.J."/>
            <person name="Chandrabose M.N."/>
            <person name="Chavez D."/>
            <person name="Clerk-Blankenburg K.P."/>
            <person name="Cree A."/>
            <person name="Dao M."/>
            <person name="Davis C."/>
            <person name="Chacko J."/>
            <person name="Dinh H."/>
            <person name="Dugan-Rocha S."/>
            <person name="Fowler G."/>
            <person name="Garner T.T."/>
            <person name="Garnes J."/>
            <person name="Gnirke A."/>
            <person name="Hawes A."/>
            <person name="Hernandez J."/>
            <person name="Hines S."/>
            <person name="Holder M."/>
            <person name="Hume J."/>
            <person name="Jhangiani S.N."/>
            <person name="Joshi V."/>
            <person name="Khan Z.M."/>
            <person name="Jackson L."/>
            <person name="Kovar C."/>
            <person name="Kowis A."/>
            <person name="Lee S."/>
            <person name="Lewis L.R."/>
            <person name="Margolis J."/>
            <person name="Morgan M."/>
            <person name="Nazareth L.V."/>
            <person name="Nguyen N."/>
            <person name="Okwuonu G."/>
            <person name="Parker D."/>
            <person name="Richards S."/>
            <person name="Ruiz S.J."/>
            <person name="Santibanez J."/>
            <person name="Savard J."/>
            <person name="Scherer S.E."/>
            <person name="Schneider B."/>
            <person name="Sodergren E."/>
            <person name="Tautz D."/>
            <person name="Vattahil S."/>
            <person name="Villasana D."/>
            <person name="White C.S."/>
            <person name="Wright R."/>
            <person name="Park Y."/>
            <person name="Beeman R.W."/>
            <person name="Lord J."/>
            <person name="Oppert B."/>
            <person name="Lorenzen M."/>
            <person name="Brown S."/>
            <person name="Wang L."/>
            <person name="Savard J."/>
            <person name="Tautz D."/>
            <person name="Richards S."/>
            <person name="Weinstock G."/>
            <person name="Gibbs R.A."/>
            <person name="Liu Y."/>
            <person name="Worley K."/>
            <person name="Weinstock G."/>
            <person name="Elsik C.G."/>
            <person name="Reese J.T."/>
            <person name="Elhaik E."/>
            <person name="Landan G."/>
            <person name="Graur D."/>
            <person name="Arensburger P."/>
            <person name="Atkinson P."/>
            <person name="Beeman R.W."/>
            <person name="Beidler J."/>
            <person name="Brown S.J."/>
            <person name="Demuth J.P."/>
            <person name="Drury D.W."/>
            <person name="Du Y.Z."/>
            <person name="Fujiwara H."/>
            <person name="Lorenzen M."/>
            <person name="Maselli V."/>
            <person name="Osanai M."/>
            <person name="Park Y."/>
            <person name="Robertson H.M."/>
            <person name="Tu Z."/>
            <person name="Wang J.J."/>
            <person name="Wang S."/>
            <person name="Richards S."/>
            <person name="Song H."/>
            <person name="Zhang L."/>
            <person name="Sodergren E."/>
            <person name="Werner D."/>
            <person name="Stanke M."/>
            <person name="Morgenstern B."/>
            <person name="Solovyev V."/>
            <person name="Kosarev P."/>
            <person name="Brown G."/>
            <person name="Chen H.C."/>
            <person name="Ermolaeva O."/>
            <person name="Hlavina W."/>
            <person name="Kapustin Y."/>
            <person name="Kiryutin B."/>
            <person name="Kitts P."/>
            <person name="Maglott D."/>
            <person name="Pruitt K."/>
            <person name="Sapojnikov V."/>
            <person name="Souvorov A."/>
            <person name="Mackey A.J."/>
            <person name="Waterhouse R.M."/>
            <person name="Wyder S."/>
            <person name="Zdobnov E.M."/>
            <person name="Zdobnov E.M."/>
            <person name="Wyder S."/>
            <person name="Kriventseva E.V."/>
            <person name="Kadowaki T."/>
            <person name="Bork P."/>
            <person name="Aranda M."/>
            <person name="Bao R."/>
            <person name="Beermann A."/>
            <person name="Berns N."/>
            <person name="Bolognesi R."/>
            <person name="Bonneton F."/>
            <person name="Bopp D."/>
            <person name="Brown S.J."/>
            <person name="Bucher G."/>
            <person name="Butts T."/>
            <person name="Chaumot A."/>
            <person name="Denell R.E."/>
            <person name="Ferrier D.E."/>
            <person name="Friedrich M."/>
            <person name="Gordon C.M."/>
            <person name="Jindra M."/>
            <person name="Klingler M."/>
            <person name="Lan Q."/>
            <person name="Lattorff H.M."/>
            <person name="Laudet V."/>
            <person name="von Levetsow C."/>
            <person name="Liu Z."/>
            <person name="Lutz R."/>
            <person name="Lynch J.A."/>
            <person name="da Fonseca R.N."/>
            <person name="Posnien N."/>
            <person name="Reuter R."/>
            <person name="Roth S."/>
            <person name="Savard J."/>
            <person name="Schinko J.B."/>
            <person name="Schmitt C."/>
            <person name="Schoppmeier M."/>
            <person name="Schroder R."/>
            <person name="Shippy T.D."/>
            <person name="Simonnet F."/>
            <person name="Marques-Souza H."/>
            <person name="Tautz D."/>
            <person name="Tomoyasu Y."/>
            <person name="Trauner J."/>
            <person name="Van der Zee M."/>
            <person name="Vervoort M."/>
            <person name="Wittkopp N."/>
            <person name="Wimmer E.A."/>
            <person name="Yang X."/>
            <person name="Jones A.K."/>
            <person name="Sattelle D.B."/>
            <person name="Ebert P.R."/>
            <person name="Nelson D."/>
            <person name="Scott J.G."/>
            <person name="Beeman R.W."/>
            <person name="Muthukrishnan S."/>
            <person name="Kramer K.J."/>
            <person name="Arakane Y."/>
            <person name="Beeman R.W."/>
            <person name="Zhu Q."/>
            <person name="Hogenkamp D."/>
            <person name="Dixit R."/>
            <person name="Oppert B."/>
            <person name="Jiang H."/>
            <person name="Zou Z."/>
            <person name="Marshall J."/>
            <person name="Elpidina E."/>
            <person name="Vinokurov K."/>
            <person name="Oppert C."/>
            <person name="Zou Z."/>
            <person name="Evans J."/>
            <person name="Lu Z."/>
            <person name="Zhao P."/>
            <person name="Sumathipala N."/>
            <person name="Altincicek B."/>
            <person name="Vilcinskas A."/>
            <person name="Williams M."/>
            <person name="Hultmark D."/>
            <person name="Hetru C."/>
            <person name="Jiang H."/>
            <person name="Grimmelikhuijzen C.J."/>
            <person name="Hauser F."/>
            <person name="Cazzamali G."/>
            <person name="Williamson M."/>
            <person name="Park Y."/>
            <person name="Li B."/>
            <person name="Tanaka Y."/>
            <person name="Predel R."/>
            <person name="Neupert S."/>
            <person name="Schachtner J."/>
            <person name="Verleyen P."/>
            <person name="Raible F."/>
            <person name="Bork P."/>
            <person name="Friedrich M."/>
            <person name="Walden K.K."/>
            <person name="Robertson H.M."/>
            <person name="Angeli S."/>
            <person name="Foret S."/>
            <person name="Bucher G."/>
            <person name="Schuetz S."/>
            <person name="Maleszka R."/>
            <person name="Wimmer E.A."/>
            <person name="Beeman R.W."/>
            <person name="Lorenzen M."/>
            <person name="Tomoyasu Y."/>
            <person name="Miller S.C."/>
            <person name="Grossmann D."/>
            <person name="Bucher G."/>
        </authorList>
    </citation>
    <scope>NUCLEOTIDE SEQUENCE [LARGE SCALE GENOMIC DNA]</scope>
    <source>
        <strain evidence="8 9">Georgia GA2</strain>
    </source>
</reference>
<dbReference type="Pfam" id="PF00002">
    <property type="entry name" value="7tm_2"/>
    <property type="match status" value="1"/>
</dbReference>
<dbReference type="Gene3D" id="2.60.220.50">
    <property type="match status" value="1"/>
</dbReference>
<dbReference type="InterPro" id="IPR046338">
    <property type="entry name" value="GAIN_dom_sf"/>
</dbReference>
<dbReference type="EMBL" id="KQ971351">
    <property type="protein sequence ID" value="EFA06611.2"/>
    <property type="molecule type" value="Genomic_DNA"/>
</dbReference>
<evidence type="ECO:0000256" key="4">
    <source>
        <dbReference type="ARBA" id="ARBA00023136"/>
    </source>
</evidence>
<feature type="transmembrane region" description="Helical" evidence="5">
    <location>
        <begin position="1218"/>
        <end position="1240"/>
    </location>
</feature>
<dbReference type="InterPro" id="IPR017981">
    <property type="entry name" value="GPCR_2-like_7TM"/>
</dbReference>
<dbReference type="GO" id="GO:0007166">
    <property type="term" value="P:cell surface receptor signaling pathway"/>
    <property type="evidence" value="ECO:0007669"/>
    <property type="project" value="InterPro"/>
</dbReference>
<feature type="transmembrane region" description="Helical" evidence="5">
    <location>
        <begin position="1114"/>
        <end position="1137"/>
    </location>
</feature>
<dbReference type="InterPro" id="IPR000832">
    <property type="entry name" value="GPCR_2_secretin-like"/>
</dbReference>
<dbReference type="PANTHER" id="PTHR47767">
    <property type="entry name" value="ADHESION G PROTEIN-COUPLED RECEPTOR G7"/>
    <property type="match status" value="1"/>
</dbReference>
<accession>D6WS11</accession>
<dbReference type="FunFam" id="1.20.1070.10:FF:000290">
    <property type="entry name" value="GG11888"/>
    <property type="match status" value="1"/>
</dbReference>
<evidence type="ECO:0000256" key="5">
    <source>
        <dbReference type="SAM" id="Phobius"/>
    </source>
</evidence>
<sequence>MAKINLTQLIFLLLALENTLAEQTAACQTTTSWYNGTKVQWPSTTSSTLSQPPCVGQNKEFLTRRCHHGVWGPKPNCTYVQKETIPWCPDGFTETNNFCYTFSQKSTFPPKCPFTNTVPFGSYINSDVQLPDEPIWVPVKRDFRNNGLGFLQWVEDSERYGEIFETTLIIDGGIIKGKDCVFYYKNTYTLTSCNETFRGVCVYSMLFEISRELCEEKPGDDCRVSDFGSQAKCFCVGTSAIDQALFPKVEFTKIYHNRVYELLTADICTIGLERVNGTYIWTNSRREIDYTLWSEDVKFSYTHGAMSTQRWLLTQEPLSCFIYEKPLNLPEPGLNLALNHTDNYLILTITNPKSLKPLVYCFTDAGSSLIYRYPLTALANCSEKLDCYRFSVFKTGPGHYWCHSFKHFDPTPVSSGEIFVNQGQFGPEFVAIVTEKYPNGTNPLNDIAITSFLGFFLNLVSYSRRVMKIVDLDEEINQVTVNVHFTYTNLTETLSIVEEFARVKNLLSETLASLEGITIEMIDFLSATHCLPEGRWPQTEIGRKAVGVYCFSSEGILIERKCEGNFIDGARWSPFEACDFANVTSVTELLLALLFDFDPNDLEDILVRFDEFTSFDIYLILVLVSDHLEIPAEKFVQIIDQILEVDRSVLAEGQRKMRVMDLLLDVIDLAAGRHDLNSANFLTVSLNAPNVSGLGLLANHTLVELNPGNTLNELLESDEVESAVWVNSLLCKDQVEEVIFKFYFNDVFFLGLEKAGPTVGVMFPHSKSEYQVRIFHRVTTPLAIKEVCAYWSHDLDRPEGRGSWVKTGLSQTAPFLLFCNFTQSGSSILTFLSPGNQNVSEDLEGILASNYTGSEIISKLVIISQRYDEFSSYDVYLVGEILKKVSDSSDIVLQDLVQIVSNLHLIQRPILSQSQDKARSTDSILHNIDTILKNLDFNTSMNATSENFFVLITDLTETNFSGLVLLDSNQTLEVRILTTGDVLKPGQFSSAVLLSPGLRDQIEGGKVVVTIFSTDGLFNENVGKTRTVSKIFGVILPQVESFSEPVVVIHKMESTNKQCVHWKYNNPGNVSGFWMEDSKGLSLEDWSQCEFWHTTHFALLLLDEDRYDSELLDWITMVNCALSGLGLAGIILTAVLFKRWRANTGNQILLNFVFALLLQIVVFYASSAIKEDNSYLHCTIIGIVLHYSVVSQFCWMFVIAILQFKRFVEVFGGPPKYIILKGCLCGWVLPCLPVASVYFLDRDNYVNGHAGLCYPSGVGLYLGVWLPVLIVVVINLVIFLYIIYSVVHKKTECSDVGNNEAMFQWRLAVLLFFMLGLTWAFGFLSELDFGLVFVYVFCISATLQGFIMFLFFIVFNSNTRYLYTSALKKCCHKKKY</sequence>
<dbReference type="Gene3D" id="1.20.1070.10">
    <property type="entry name" value="Rhodopsin 7-helix transmembrane proteins"/>
    <property type="match status" value="1"/>
</dbReference>
<dbReference type="InParanoid" id="D6WS11"/>
<keyword evidence="2 5" id="KW-0812">Transmembrane</keyword>
<keyword evidence="9" id="KW-1185">Reference proteome</keyword>
<feature type="transmembrane region" description="Helical" evidence="5">
    <location>
        <begin position="1174"/>
        <end position="1198"/>
    </location>
</feature>
<keyword evidence="6" id="KW-0732">Signal</keyword>
<dbReference type="GO" id="GO:0005886">
    <property type="term" value="C:plasma membrane"/>
    <property type="evidence" value="ECO:0000318"/>
    <property type="project" value="GO_Central"/>
</dbReference>
<protein>
    <recommendedName>
        <fullName evidence="7">G-protein coupled receptors family 2 profile 2 domain-containing protein</fullName>
    </recommendedName>
</protein>
<organism evidence="8 9">
    <name type="scientific">Tribolium castaneum</name>
    <name type="common">Red flour beetle</name>
    <dbReference type="NCBI Taxonomy" id="7070"/>
    <lineage>
        <taxon>Eukaryota</taxon>
        <taxon>Metazoa</taxon>
        <taxon>Ecdysozoa</taxon>
        <taxon>Arthropoda</taxon>
        <taxon>Hexapoda</taxon>
        <taxon>Insecta</taxon>
        <taxon>Pterygota</taxon>
        <taxon>Neoptera</taxon>
        <taxon>Endopterygota</taxon>
        <taxon>Coleoptera</taxon>
        <taxon>Polyphaga</taxon>
        <taxon>Cucujiformia</taxon>
        <taxon>Tenebrionidae</taxon>
        <taxon>Tenebrionidae incertae sedis</taxon>
        <taxon>Tribolium</taxon>
    </lineage>
</organism>
<dbReference type="eggNOG" id="KOG4193">
    <property type="taxonomic scope" value="Eukaryota"/>
</dbReference>
<feature type="transmembrane region" description="Helical" evidence="5">
    <location>
        <begin position="1330"/>
        <end position="1355"/>
    </location>
</feature>
<dbReference type="Proteomes" id="UP000007266">
    <property type="component" value="Linkage group 7"/>
</dbReference>
<evidence type="ECO:0000259" key="7">
    <source>
        <dbReference type="PROSITE" id="PS50261"/>
    </source>
</evidence>
<feature type="chain" id="PRO_5007310841" description="G-protein coupled receptors family 2 profile 2 domain-containing protein" evidence="6">
    <location>
        <begin position="22"/>
        <end position="1376"/>
    </location>
</feature>
<dbReference type="HOGENOM" id="CLU_261772_0_0_1"/>
<feature type="transmembrane region" description="Helical" evidence="5">
    <location>
        <begin position="1305"/>
        <end position="1324"/>
    </location>
</feature>
<feature type="domain" description="G-protein coupled receptors family 2 profile 2" evidence="7">
    <location>
        <begin position="1112"/>
        <end position="1356"/>
    </location>
</feature>
<evidence type="ECO:0000256" key="3">
    <source>
        <dbReference type="ARBA" id="ARBA00022989"/>
    </source>
</evidence>
<evidence type="ECO:0000256" key="1">
    <source>
        <dbReference type="ARBA" id="ARBA00004141"/>
    </source>
</evidence>
<dbReference type="InterPro" id="IPR053066">
    <property type="entry name" value="ADGR_G7"/>
</dbReference>
<comment type="subcellular location">
    <subcellularLocation>
        <location evidence="1">Membrane</location>
        <topology evidence="1">Multi-pass membrane protein</topology>
    </subcellularLocation>
</comment>
<gene>
    <name evidence="8" type="primary">AUGUSTUS-3.0.2_09526</name>
    <name evidence="8" type="ORF">TcasGA2_TC009526</name>
</gene>
<feature type="signal peptide" evidence="6">
    <location>
        <begin position="1"/>
        <end position="21"/>
    </location>
</feature>
<evidence type="ECO:0000313" key="9">
    <source>
        <dbReference type="Proteomes" id="UP000007266"/>
    </source>
</evidence>
<feature type="transmembrane region" description="Helical" evidence="5">
    <location>
        <begin position="1149"/>
        <end position="1168"/>
    </location>
</feature>
<reference evidence="8 9" key="2">
    <citation type="journal article" date="2010" name="Nucleic Acids Res.">
        <title>BeetleBase in 2010: revisions to provide comprehensive genomic information for Tribolium castaneum.</title>
        <authorList>
            <person name="Kim H.S."/>
            <person name="Murphy T."/>
            <person name="Xia J."/>
            <person name="Caragea D."/>
            <person name="Park Y."/>
            <person name="Beeman R.W."/>
            <person name="Lorenzen M.D."/>
            <person name="Butcher S."/>
            <person name="Manak J.R."/>
            <person name="Brown S.J."/>
        </authorList>
    </citation>
    <scope>GENOME REANNOTATION</scope>
    <source>
        <strain evidence="8 9">Georgia GA2</strain>
    </source>
</reference>
<dbReference type="CDD" id="cd15040">
    <property type="entry name" value="7tmB2_Adhesion"/>
    <property type="match status" value="1"/>
</dbReference>
<dbReference type="PANTHER" id="PTHR47767:SF1">
    <property type="entry name" value="ADHESION G PROTEIN-COUPLED RECEPTOR G7"/>
    <property type="match status" value="1"/>
</dbReference>
<keyword evidence="4 5" id="KW-0472">Membrane</keyword>
<dbReference type="PROSITE" id="PS50261">
    <property type="entry name" value="G_PROTEIN_RECEP_F2_4"/>
    <property type="match status" value="1"/>
</dbReference>
<dbReference type="GO" id="GO:0004930">
    <property type="term" value="F:G protein-coupled receptor activity"/>
    <property type="evidence" value="ECO:0007669"/>
    <property type="project" value="InterPro"/>
</dbReference>
<proteinExistence type="predicted"/>
<feature type="transmembrane region" description="Helical" evidence="5">
    <location>
        <begin position="1260"/>
        <end position="1284"/>
    </location>
</feature>
<evidence type="ECO:0000256" key="2">
    <source>
        <dbReference type="ARBA" id="ARBA00022692"/>
    </source>
</evidence>
<name>D6WS11_TRICA</name>
<evidence type="ECO:0000313" key="8">
    <source>
        <dbReference type="EMBL" id="EFA06611.2"/>
    </source>
</evidence>